<dbReference type="PANTHER" id="PTHR43708">
    <property type="entry name" value="CONSERVED EXPRESSED OXIDOREDUCTASE (EUROFUNG)"/>
    <property type="match status" value="1"/>
</dbReference>
<dbReference type="SUPFAM" id="SSF55347">
    <property type="entry name" value="Glyceraldehyde-3-phosphate dehydrogenase-like, C-terminal domain"/>
    <property type="match status" value="1"/>
</dbReference>
<dbReference type="Pfam" id="PF01408">
    <property type="entry name" value="GFO_IDH_MocA"/>
    <property type="match status" value="1"/>
</dbReference>
<protein>
    <submittedName>
        <fullName evidence="5">Gfo/Idh/MocA family oxidoreductase</fullName>
    </submittedName>
</protein>
<keyword evidence="6" id="KW-1185">Reference proteome</keyword>
<accession>A0ABR7LZ02</accession>
<comment type="similarity">
    <text evidence="1">Belongs to the Gfo/Idh/MocA family.</text>
</comment>
<evidence type="ECO:0000256" key="1">
    <source>
        <dbReference type="ARBA" id="ARBA00010928"/>
    </source>
</evidence>
<evidence type="ECO:0000256" key="2">
    <source>
        <dbReference type="ARBA" id="ARBA00023002"/>
    </source>
</evidence>
<evidence type="ECO:0000313" key="6">
    <source>
        <dbReference type="Proteomes" id="UP000805614"/>
    </source>
</evidence>
<evidence type="ECO:0000313" key="5">
    <source>
        <dbReference type="EMBL" id="MBC6469908.1"/>
    </source>
</evidence>
<dbReference type="Pfam" id="PF02894">
    <property type="entry name" value="GFO_IDH_MocA_C"/>
    <property type="match status" value="1"/>
</dbReference>
<gene>
    <name evidence="5" type="ORF">HKK74_31105</name>
</gene>
<dbReference type="EMBL" id="JABVEC010000033">
    <property type="protein sequence ID" value="MBC6469908.1"/>
    <property type="molecule type" value="Genomic_DNA"/>
</dbReference>
<sequence length="357" mass="37861">MSLRVALIGYGMGGAVFHAPLISSVPGLTLSAVVTSNPARQEAVRRRYPDADVLDTADRVWDAAESYDLVVVTTPNRLHVPLARAALEAGLPVVVDKPVAATADEARALGALAAERGLLAVPFHNRRWDGDFRTVRRLIADGALGEVRRLESRFERWRPAIKPGWKEQADPAEAGGVLYDLGSHLIDQALTLFGRPLRVYAELSARRPGAAVPDDAFVALTHQGGTISHLWMSAVTPLLGPRFRVLGGEAGYVAYGLDGQEDALKAGRTPLDEGWGVSPPESYGVVGTPDLSTPVATEPGAYQEFYAGVARAVRGEAPPPVAMDDAVTGLEVIEAAMRSSRDGAVVTLPGALPDRTA</sequence>
<evidence type="ECO:0000259" key="4">
    <source>
        <dbReference type="Pfam" id="PF02894"/>
    </source>
</evidence>
<dbReference type="Gene3D" id="3.40.50.720">
    <property type="entry name" value="NAD(P)-binding Rossmann-like Domain"/>
    <property type="match status" value="1"/>
</dbReference>
<dbReference type="InterPro" id="IPR036291">
    <property type="entry name" value="NAD(P)-bd_dom_sf"/>
</dbReference>
<dbReference type="Gene3D" id="3.30.360.10">
    <property type="entry name" value="Dihydrodipicolinate Reductase, domain 2"/>
    <property type="match status" value="1"/>
</dbReference>
<dbReference type="RefSeq" id="WP_187246957.1">
    <property type="nucleotide sequence ID" value="NZ_BAAAOK010000004.1"/>
</dbReference>
<dbReference type="PANTHER" id="PTHR43708:SF5">
    <property type="entry name" value="CONSERVED EXPRESSED OXIDOREDUCTASE (EUROFUNG)-RELATED"/>
    <property type="match status" value="1"/>
</dbReference>
<dbReference type="SUPFAM" id="SSF51735">
    <property type="entry name" value="NAD(P)-binding Rossmann-fold domains"/>
    <property type="match status" value="1"/>
</dbReference>
<dbReference type="InterPro" id="IPR000683">
    <property type="entry name" value="Gfo/Idh/MocA-like_OxRdtase_N"/>
</dbReference>
<keyword evidence="2" id="KW-0560">Oxidoreductase</keyword>
<dbReference type="InterPro" id="IPR004104">
    <property type="entry name" value="Gfo/Idh/MocA-like_OxRdtase_C"/>
</dbReference>
<evidence type="ECO:0000259" key="3">
    <source>
        <dbReference type="Pfam" id="PF01408"/>
    </source>
</evidence>
<name>A0ABR7LZ02_9ACTN</name>
<organism evidence="5 6">
    <name type="scientific">Actinomadura alba</name>
    <dbReference type="NCBI Taxonomy" id="406431"/>
    <lineage>
        <taxon>Bacteria</taxon>
        <taxon>Bacillati</taxon>
        <taxon>Actinomycetota</taxon>
        <taxon>Actinomycetes</taxon>
        <taxon>Streptosporangiales</taxon>
        <taxon>Thermomonosporaceae</taxon>
        <taxon>Actinomadura</taxon>
    </lineage>
</organism>
<dbReference type="InterPro" id="IPR051317">
    <property type="entry name" value="Gfo/Idh/MocA_oxidoreduct"/>
</dbReference>
<feature type="domain" description="Gfo/Idh/MocA-like oxidoreductase C-terminal" evidence="4">
    <location>
        <begin position="136"/>
        <end position="348"/>
    </location>
</feature>
<proteinExistence type="inferred from homology"/>
<reference evidence="5 6" key="1">
    <citation type="submission" date="2020-06" db="EMBL/GenBank/DDBJ databases">
        <title>Actinomadura xiongansis sp. nov., isolated from soil of Baiyangdian.</title>
        <authorList>
            <person name="Zhang X."/>
        </authorList>
    </citation>
    <scope>NUCLEOTIDE SEQUENCE [LARGE SCALE GENOMIC DNA]</scope>
    <source>
        <strain evidence="5 6">HBUM206468</strain>
    </source>
</reference>
<comment type="caution">
    <text evidence="5">The sequence shown here is derived from an EMBL/GenBank/DDBJ whole genome shotgun (WGS) entry which is preliminary data.</text>
</comment>
<feature type="domain" description="Gfo/Idh/MocA-like oxidoreductase N-terminal" evidence="3">
    <location>
        <begin position="3"/>
        <end position="119"/>
    </location>
</feature>
<dbReference type="Proteomes" id="UP000805614">
    <property type="component" value="Unassembled WGS sequence"/>
</dbReference>